<gene>
    <name evidence="1" type="ORF">BACCAP_03089</name>
</gene>
<name>A6NXZ3_9FIRM</name>
<dbReference type="Proteomes" id="UP000003639">
    <property type="component" value="Unassembled WGS sequence"/>
</dbReference>
<evidence type="ECO:0000313" key="1">
    <source>
        <dbReference type="EMBL" id="EDM99163.1"/>
    </source>
</evidence>
<accession>A6NXZ3</accession>
<dbReference type="EMBL" id="AAXG02000028">
    <property type="protein sequence ID" value="EDM99163.1"/>
    <property type="molecule type" value="Genomic_DNA"/>
</dbReference>
<proteinExistence type="predicted"/>
<dbReference type="AlphaFoldDB" id="A6NXZ3"/>
<keyword evidence="2" id="KW-1185">Reference proteome</keyword>
<evidence type="ECO:0000313" key="2">
    <source>
        <dbReference type="Proteomes" id="UP000003639"/>
    </source>
</evidence>
<reference evidence="1 2" key="1">
    <citation type="submission" date="2007-04" db="EMBL/GenBank/DDBJ databases">
        <authorList>
            <person name="Fulton L."/>
            <person name="Clifton S."/>
            <person name="Fulton B."/>
            <person name="Xu J."/>
            <person name="Minx P."/>
            <person name="Pepin K.H."/>
            <person name="Johnson M."/>
            <person name="Thiruvilangam P."/>
            <person name="Bhonagiri V."/>
            <person name="Nash W.E."/>
            <person name="Mardis E.R."/>
            <person name="Wilson R.K."/>
        </authorList>
    </citation>
    <scope>NUCLEOTIDE SEQUENCE [LARGE SCALE GENOMIC DNA]</scope>
    <source>
        <strain evidence="1 2">ATCC 29799</strain>
    </source>
</reference>
<sequence>MCTPPFVLCLTCFYVNYFCISPGYPPGLPHVDNHVDNVENP</sequence>
<reference evidence="1 2" key="2">
    <citation type="submission" date="2007-06" db="EMBL/GenBank/DDBJ databases">
        <title>Draft genome sequence of Pseudoflavonifractor capillosus ATCC 29799.</title>
        <authorList>
            <person name="Sudarsanam P."/>
            <person name="Ley R."/>
            <person name="Guruge J."/>
            <person name="Turnbaugh P.J."/>
            <person name="Mahowald M."/>
            <person name="Liep D."/>
            <person name="Gordon J."/>
        </authorList>
    </citation>
    <scope>NUCLEOTIDE SEQUENCE [LARGE SCALE GENOMIC DNA]</scope>
    <source>
        <strain evidence="1 2">ATCC 29799</strain>
    </source>
</reference>
<protein>
    <submittedName>
        <fullName evidence="1">Uncharacterized protein</fullName>
    </submittedName>
</protein>
<comment type="caution">
    <text evidence="1">The sequence shown here is derived from an EMBL/GenBank/DDBJ whole genome shotgun (WGS) entry which is preliminary data.</text>
</comment>
<organism evidence="1 2">
    <name type="scientific">Pseudoflavonifractor capillosus ATCC 29799</name>
    <dbReference type="NCBI Taxonomy" id="411467"/>
    <lineage>
        <taxon>Bacteria</taxon>
        <taxon>Bacillati</taxon>
        <taxon>Bacillota</taxon>
        <taxon>Clostridia</taxon>
        <taxon>Eubacteriales</taxon>
        <taxon>Oscillospiraceae</taxon>
        <taxon>Pseudoflavonifractor</taxon>
    </lineage>
</organism>